<accession>F0WW30</accession>
<proteinExistence type="predicted"/>
<dbReference type="PANTHER" id="PTHR36987">
    <property type="entry name" value="NADH DEHYDROGENASE [UBIQUINONE] 1 BETA SUBCOMPLEX SUBUNIT 2-LIKE"/>
    <property type="match status" value="1"/>
</dbReference>
<dbReference type="InterPro" id="IPR044980">
    <property type="entry name" value="NDUFB2_plant/fungi"/>
</dbReference>
<reference evidence="1" key="1">
    <citation type="journal article" date="2011" name="PLoS Biol.">
        <title>Gene gain and loss during evolution of obligate parasitism in the white rust pathogen of Arabidopsis thaliana.</title>
        <authorList>
            <person name="Kemen E."/>
            <person name="Gardiner A."/>
            <person name="Schultz-Larsen T."/>
            <person name="Kemen A.C."/>
            <person name="Balmuth A.L."/>
            <person name="Robert-Seilaniantz A."/>
            <person name="Bailey K."/>
            <person name="Holub E."/>
            <person name="Studholme D.J."/>
            <person name="Maclean D."/>
            <person name="Jones J.D."/>
        </authorList>
    </citation>
    <scope>NUCLEOTIDE SEQUENCE</scope>
</reference>
<dbReference type="HOGENOM" id="CLU_154201_0_0_1"/>
<dbReference type="GO" id="GO:0045271">
    <property type="term" value="C:respiratory chain complex I"/>
    <property type="evidence" value="ECO:0007669"/>
    <property type="project" value="InterPro"/>
</dbReference>
<evidence type="ECO:0000313" key="1">
    <source>
        <dbReference type="EMBL" id="CCA25637.1"/>
    </source>
</evidence>
<dbReference type="GO" id="GO:0005743">
    <property type="term" value="C:mitochondrial inner membrane"/>
    <property type="evidence" value="ECO:0007669"/>
    <property type="project" value="InterPro"/>
</dbReference>
<sequence length="116" mass="13372">MNLASRLAISLRTNGALRGHRKINLGAQSQSQHHEKKYPFDMHFHVSPVHKYLGTAYGTMLWLWVFWRMKQDGKALLGLEHPWDHAHGHSTDGEEAVVYRYERAGIGEIPQLVEEE</sequence>
<dbReference type="PANTHER" id="PTHR36987:SF1">
    <property type="entry name" value="NADH DEHYDROGENASE [UBIQUINONE] 1 BETA SUBCOMPLEX SUBUNIT 2"/>
    <property type="match status" value="1"/>
</dbReference>
<name>F0WW30_9STRA</name>
<protein>
    <submittedName>
        <fullName evidence="1">Uncharacterized protein AlNc14C309G10478</fullName>
    </submittedName>
</protein>
<dbReference type="AlphaFoldDB" id="F0WW30"/>
<dbReference type="EMBL" id="FR824354">
    <property type="protein sequence ID" value="CCA25637.1"/>
    <property type="molecule type" value="Genomic_DNA"/>
</dbReference>
<gene>
    <name evidence="1" type="primary">AlNc14C309G10478</name>
    <name evidence="1" type="ORF">ALNC14_117810</name>
</gene>
<reference evidence="1" key="2">
    <citation type="submission" date="2011-02" db="EMBL/GenBank/DDBJ databases">
        <authorList>
            <person name="MacLean D."/>
        </authorList>
    </citation>
    <scope>NUCLEOTIDE SEQUENCE</scope>
</reference>
<organism evidence="1">
    <name type="scientific">Albugo laibachii Nc14</name>
    <dbReference type="NCBI Taxonomy" id="890382"/>
    <lineage>
        <taxon>Eukaryota</taxon>
        <taxon>Sar</taxon>
        <taxon>Stramenopiles</taxon>
        <taxon>Oomycota</taxon>
        <taxon>Peronosporomycetes</taxon>
        <taxon>Albuginales</taxon>
        <taxon>Albuginaceae</taxon>
        <taxon>Albugo</taxon>
    </lineage>
</organism>